<evidence type="ECO:0000256" key="1">
    <source>
        <dbReference type="ARBA" id="ARBA00004141"/>
    </source>
</evidence>
<dbReference type="InterPro" id="IPR000537">
    <property type="entry name" value="UbiA_prenyltransferase"/>
</dbReference>
<dbReference type="GO" id="GO:0016765">
    <property type="term" value="F:transferase activity, transferring alkyl or aryl (other than methyl) groups"/>
    <property type="evidence" value="ECO:0007669"/>
    <property type="project" value="InterPro"/>
</dbReference>
<accession>A0A1H1G525</accession>
<evidence type="ECO:0000313" key="7">
    <source>
        <dbReference type="EMBL" id="SDR08291.1"/>
    </source>
</evidence>
<evidence type="ECO:0000256" key="5">
    <source>
        <dbReference type="ARBA" id="ARBA00023136"/>
    </source>
</evidence>
<dbReference type="RefSeq" id="WP_089756942.1">
    <property type="nucleotide sequence ID" value="NZ_FNKL01000004.1"/>
</dbReference>
<dbReference type="PANTHER" id="PTHR42723">
    <property type="entry name" value="CHLOROPHYLL SYNTHASE"/>
    <property type="match status" value="1"/>
</dbReference>
<dbReference type="PANTHER" id="PTHR42723:SF1">
    <property type="entry name" value="CHLOROPHYLL SYNTHASE, CHLOROPLASTIC"/>
    <property type="match status" value="1"/>
</dbReference>
<name>A0A1H1G525_9FLAO</name>
<dbReference type="OrthoDB" id="1142538at2"/>
<feature type="transmembrane region" description="Helical" evidence="6">
    <location>
        <begin position="157"/>
        <end position="179"/>
    </location>
</feature>
<feature type="transmembrane region" description="Helical" evidence="6">
    <location>
        <begin position="256"/>
        <end position="276"/>
    </location>
</feature>
<feature type="transmembrane region" description="Helical" evidence="6">
    <location>
        <begin position="68"/>
        <end position="91"/>
    </location>
</feature>
<dbReference type="AlphaFoldDB" id="A0A1H1G525"/>
<keyword evidence="8" id="KW-1185">Reference proteome</keyword>
<dbReference type="STRING" id="311333.SAMN05421664_3453"/>
<proteinExistence type="predicted"/>
<dbReference type="InterPro" id="IPR050475">
    <property type="entry name" value="Prenyltransferase_related"/>
</dbReference>
<dbReference type="GO" id="GO:0016020">
    <property type="term" value="C:membrane"/>
    <property type="evidence" value="ECO:0007669"/>
    <property type="project" value="UniProtKB-SubCell"/>
</dbReference>
<protein>
    <submittedName>
        <fullName evidence="7">4-hydroxybenzoate polyprenyltransferase</fullName>
    </submittedName>
</protein>
<keyword evidence="4 6" id="KW-1133">Transmembrane helix</keyword>
<evidence type="ECO:0000256" key="4">
    <source>
        <dbReference type="ARBA" id="ARBA00022989"/>
    </source>
</evidence>
<keyword evidence="3 6" id="KW-0812">Transmembrane</keyword>
<evidence type="ECO:0000313" key="8">
    <source>
        <dbReference type="Proteomes" id="UP000199627"/>
    </source>
</evidence>
<feature type="transmembrane region" description="Helical" evidence="6">
    <location>
        <begin position="186"/>
        <end position="203"/>
    </location>
</feature>
<evidence type="ECO:0000256" key="3">
    <source>
        <dbReference type="ARBA" id="ARBA00022692"/>
    </source>
</evidence>
<evidence type="ECO:0000256" key="6">
    <source>
        <dbReference type="SAM" id="Phobius"/>
    </source>
</evidence>
<gene>
    <name evidence="7" type="ORF">SAMN05421664_3453</name>
</gene>
<dbReference type="Proteomes" id="UP000199627">
    <property type="component" value="Unassembled WGS sequence"/>
</dbReference>
<keyword evidence="5 6" id="KW-0472">Membrane</keyword>
<dbReference type="InterPro" id="IPR044878">
    <property type="entry name" value="UbiA_sf"/>
</dbReference>
<feature type="transmembrane region" description="Helical" evidence="6">
    <location>
        <begin position="112"/>
        <end position="145"/>
    </location>
</feature>
<keyword evidence="2" id="KW-1003">Cell membrane</keyword>
<reference evidence="8" key="1">
    <citation type="submission" date="2016-10" db="EMBL/GenBank/DDBJ databases">
        <authorList>
            <person name="Varghese N."/>
            <person name="Submissions S."/>
        </authorList>
    </citation>
    <scope>NUCLEOTIDE SEQUENCE [LARGE SCALE GENOMIC DNA]</scope>
    <source>
        <strain evidence="8">DSM 17072</strain>
    </source>
</reference>
<evidence type="ECO:0000256" key="2">
    <source>
        <dbReference type="ARBA" id="ARBA00022475"/>
    </source>
</evidence>
<dbReference type="EMBL" id="FNKL01000004">
    <property type="protein sequence ID" value="SDR08291.1"/>
    <property type="molecule type" value="Genomic_DNA"/>
</dbReference>
<feature type="transmembrane region" description="Helical" evidence="6">
    <location>
        <begin position="20"/>
        <end position="48"/>
    </location>
</feature>
<comment type="subcellular location">
    <subcellularLocation>
        <location evidence="1">Membrane</location>
        <topology evidence="1">Multi-pass membrane protein</topology>
    </subcellularLocation>
</comment>
<sequence length="310" mass="36536">MNYSEKENFQQKNIKSKSLFYRVSQFVGFLLGARFFVAILLTFALYVSTFFLFNQDETFRKFVFDFKVHGIIFCTVLTILAGGIINQFYDFEKDHIVKPFRTRIQSFIKQKYFLYVYLFLCIISLTVAWLISHNVFLFFVVYQFFMWFYSHKLSRILIVNNLTFVSLTLYPFFGMMVYYETFSRKVLLMAIFLFLILLCIDIVKDTLTKSVDKAFGYITIPNYFKSNTTKSIIISLLIITMAVSMKLIIRTGISGFMAYYFTGGLFVMIFCIYLLLNSTRKSKFLTLNILRFWVFVGIIAMLLNGIENKL</sequence>
<dbReference type="Pfam" id="PF01040">
    <property type="entry name" value="UbiA"/>
    <property type="match status" value="1"/>
</dbReference>
<dbReference type="Gene3D" id="1.10.357.140">
    <property type="entry name" value="UbiA prenyltransferase"/>
    <property type="match status" value="1"/>
</dbReference>
<feature type="transmembrane region" description="Helical" evidence="6">
    <location>
        <begin position="288"/>
        <end position="306"/>
    </location>
</feature>
<keyword evidence="7" id="KW-0808">Transferase</keyword>
<feature type="transmembrane region" description="Helical" evidence="6">
    <location>
        <begin position="231"/>
        <end position="249"/>
    </location>
</feature>
<organism evidence="7 8">
    <name type="scientific">Chryseobacterium soldanellicola</name>
    <dbReference type="NCBI Taxonomy" id="311333"/>
    <lineage>
        <taxon>Bacteria</taxon>
        <taxon>Pseudomonadati</taxon>
        <taxon>Bacteroidota</taxon>
        <taxon>Flavobacteriia</taxon>
        <taxon>Flavobacteriales</taxon>
        <taxon>Weeksellaceae</taxon>
        <taxon>Chryseobacterium group</taxon>
        <taxon>Chryseobacterium</taxon>
    </lineage>
</organism>